<feature type="chain" id="PRO_5016454528" description="Secreted protein" evidence="1">
    <location>
        <begin position="20"/>
        <end position="71"/>
    </location>
</feature>
<keyword evidence="3" id="KW-1185">Reference proteome</keyword>
<evidence type="ECO:0008006" key="4">
    <source>
        <dbReference type="Google" id="ProtNLM"/>
    </source>
</evidence>
<evidence type="ECO:0000313" key="3">
    <source>
        <dbReference type="Proteomes" id="UP000250235"/>
    </source>
</evidence>
<keyword evidence="1" id="KW-0732">Signal</keyword>
<reference evidence="2 3" key="1">
    <citation type="journal article" date="2015" name="Proc. Natl. Acad. Sci. U.S.A.">
        <title>The resurrection genome of Boea hygrometrica: A blueprint for survival of dehydration.</title>
        <authorList>
            <person name="Xiao L."/>
            <person name="Yang G."/>
            <person name="Zhang L."/>
            <person name="Yang X."/>
            <person name="Zhao S."/>
            <person name="Ji Z."/>
            <person name="Zhou Q."/>
            <person name="Hu M."/>
            <person name="Wang Y."/>
            <person name="Chen M."/>
            <person name="Xu Y."/>
            <person name="Jin H."/>
            <person name="Xiao X."/>
            <person name="Hu G."/>
            <person name="Bao F."/>
            <person name="Hu Y."/>
            <person name="Wan P."/>
            <person name="Li L."/>
            <person name="Deng X."/>
            <person name="Kuang T."/>
            <person name="Xiang C."/>
            <person name="Zhu J.K."/>
            <person name="Oliver M.J."/>
            <person name="He Y."/>
        </authorList>
    </citation>
    <scope>NUCLEOTIDE SEQUENCE [LARGE SCALE GENOMIC DNA]</scope>
    <source>
        <strain evidence="3">cv. XS01</strain>
    </source>
</reference>
<proteinExistence type="predicted"/>
<sequence length="71" mass="8206">MKLLVFEAFWRSLFRVLSCWFKLRDVQEQRAIAAQVCIGSVQLSLCTNTRMMRSDVVLNKLKRCVLIIATG</sequence>
<dbReference type="AlphaFoldDB" id="A0A2Z7C9R7"/>
<gene>
    <name evidence="2" type="ORF">F511_11224</name>
</gene>
<dbReference type="Proteomes" id="UP000250235">
    <property type="component" value="Unassembled WGS sequence"/>
</dbReference>
<feature type="signal peptide" evidence="1">
    <location>
        <begin position="1"/>
        <end position="19"/>
    </location>
</feature>
<evidence type="ECO:0000256" key="1">
    <source>
        <dbReference type="SAM" id="SignalP"/>
    </source>
</evidence>
<protein>
    <recommendedName>
        <fullName evidence="4">Secreted protein</fullName>
    </recommendedName>
</protein>
<accession>A0A2Z7C9R7</accession>
<organism evidence="2 3">
    <name type="scientific">Dorcoceras hygrometricum</name>
    <dbReference type="NCBI Taxonomy" id="472368"/>
    <lineage>
        <taxon>Eukaryota</taxon>
        <taxon>Viridiplantae</taxon>
        <taxon>Streptophyta</taxon>
        <taxon>Embryophyta</taxon>
        <taxon>Tracheophyta</taxon>
        <taxon>Spermatophyta</taxon>
        <taxon>Magnoliopsida</taxon>
        <taxon>eudicotyledons</taxon>
        <taxon>Gunneridae</taxon>
        <taxon>Pentapetalae</taxon>
        <taxon>asterids</taxon>
        <taxon>lamiids</taxon>
        <taxon>Lamiales</taxon>
        <taxon>Gesneriaceae</taxon>
        <taxon>Didymocarpoideae</taxon>
        <taxon>Trichosporeae</taxon>
        <taxon>Loxocarpinae</taxon>
        <taxon>Dorcoceras</taxon>
    </lineage>
</organism>
<evidence type="ECO:0000313" key="2">
    <source>
        <dbReference type="EMBL" id="KZV43770.1"/>
    </source>
</evidence>
<dbReference type="EMBL" id="KQ997679">
    <property type="protein sequence ID" value="KZV43770.1"/>
    <property type="molecule type" value="Genomic_DNA"/>
</dbReference>
<name>A0A2Z7C9R7_9LAMI</name>